<feature type="compositionally biased region" description="Polar residues" evidence="1">
    <location>
        <begin position="100"/>
        <end position="113"/>
    </location>
</feature>
<dbReference type="EMBL" id="AK052941">
    <property type="protein sequence ID" value="BAC35213.1"/>
    <property type="molecule type" value="mRNA"/>
</dbReference>
<protein>
    <submittedName>
        <fullName evidence="2">Uncharacterized protein</fullName>
    </submittedName>
</protein>
<reference evidence="2" key="7">
    <citation type="journal article" date="2005" name="Science">
        <title>The Transcriptional Landscape of the Mammalian Genome.</title>
        <authorList>
            <consortium name="The FANTOM Consortium"/>
            <consortium name="Riken Genome Exploration Research Group and Genome Science Group (Genome Network Project Core Group)"/>
        </authorList>
    </citation>
    <scope>NUCLEOTIDE SEQUENCE</scope>
    <source>
        <strain evidence="2">C57BL/6J</strain>
        <tissue evidence="2">Heart</tissue>
    </source>
</reference>
<feature type="region of interest" description="Disordered" evidence="1">
    <location>
        <begin position="1"/>
        <end position="134"/>
    </location>
</feature>
<reference evidence="2" key="8">
    <citation type="journal article" date="2005" name="Science">
        <title>Antisense Transcription in the Mammalian Transcriptome.</title>
        <authorList>
            <consortium name="RIKEN Genome Exploration Research Group and Genome Science Group (Genome Network Project Core Group) and the FANTOM Consortium"/>
        </authorList>
    </citation>
    <scope>NUCLEOTIDE SEQUENCE</scope>
    <source>
        <strain evidence="2">C57BL/6J</strain>
        <tissue evidence="2">Heart</tissue>
    </source>
</reference>
<name>Q8C6X7_MOUSE</name>
<feature type="compositionally biased region" description="Basic residues" evidence="1">
    <location>
        <begin position="115"/>
        <end position="129"/>
    </location>
</feature>
<gene>
    <name evidence="3" type="primary">D830050J10Rik</name>
    <name evidence="3" type="synonym">Raf1</name>
</gene>
<accession>Q8C6X7</accession>
<evidence type="ECO:0000256" key="1">
    <source>
        <dbReference type="SAM" id="MobiDB-lite"/>
    </source>
</evidence>
<evidence type="ECO:0000313" key="2">
    <source>
        <dbReference type="EMBL" id="BAC35213.1"/>
    </source>
</evidence>
<reference evidence="2" key="4">
    <citation type="journal article" date="2001" name="Nature">
        <title>Functional annotation of a full-length mouse cDNA collection.</title>
        <authorList>
            <consortium name="The RIKEN Genome Exploration Research Group Phase II Team and the FANTOM Consortium"/>
        </authorList>
    </citation>
    <scope>NUCLEOTIDE SEQUENCE</scope>
    <source>
        <strain evidence="2">C57BL/6J</strain>
        <tissue evidence="2">Heart</tissue>
    </source>
</reference>
<reference evidence="2" key="1">
    <citation type="journal article" date="1999" name="Methods Enzymol.">
        <title>High-efficiency full-length cDNA cloning.</title>
        <authorList>
            <person name="Carninci P."/>
            <person name="Hayashizaki Y."/>
        </authorList>
    </citation>
    <scope>NUCLEOTIDE SEQUENCE</scope>
    <source>
        <strain evidence="2">C57BL/6J</strain>
        <tissue evidence="2">Heart</tissue>
    </source>
</reference>
<dbReference type="MGI" id="MGI:2444203">
    <property type="gene designation" value="D830050J10Rik"/>
</dbReference>
<proteinExistence type="evidence at transcript level"/>
<reference evidence="2" key="6">
    <citation type="journal article" date="2002" name="Nature">
        <title>Analysis of the mouse transcriptome based on functional annotation of 60,770 full-length cDNAs.</title>
        <authorList>
            <consortium name="The FANTOM Consortium and the RIKEN Genome Exploration Research Group Phase I and II Team"/>
        </authorList>
    </citation>
    <scope>NUCLEOTIDE SEQUENCE</scope>
    <source>
        <strain evidence="2">C57BL/6J</strain>
        <tissue evidence="2">Heart</tissue>
    </source>
</reference>
<dbReference type="AlphaFoldDB" id="Q8C6X7"/>
<reference evidence="2" key="5">
    <citation type="submission" date="2001-07" db="EMBL/GenBank/DDBJ databases">
        <authorList>
            <person name="Adachi J."/>
            <person name="Aizawa K."/>
            <person name="Akimura T."/>
            <person name="Arakawa T."/>
            <person name="Bono H."/>
            <person name="Carninci P."/>
            <person name="Fukuda S."/>
            <person name="Furuno M."/>
            <person name="Hanagaki T."/>
            <person name="Hara A."/>
            <person name="Hashizume W."/>
            <person name="Hayashida K."/>
            <person name="Hayatsu N."/>
            <person name="Hiramoto K."/>
            <person name="Hiraoka T."/>
            <person name="Hirozane T."/>
            <person name="Hori F."/>
            <person name="Imotani K."/>
            <person name="Ishii Y."/>
            <person name="Itoh M."/>
            <person name="Kagawa I."/>
            <person name="Kasukawa T."/>
            <person name="Katoh H."/>
            <person name="Kawai J."/>
            <person name="Kojima Y."/>
            <person name="Kondo S."/>
            <person name="Konno H."/>
            <person name="Kouda M."/>
            <person name="Koya S."/>
            <person name="Kurihara C."/>
            <person name="Matsuyama T."/>
            <person name="Miyazaki A."/>
            <person name="Murata M."/>
            <person name="Nakamura M."/>
            <person name="Nishi K."/>
            <person name="Nomura K."/>
            <person name="Numazaki R."/>
            <person name="Ohno M."/>
            <person name="Ohsato N."/>
            <person name="Okazaki Y."/>
            <person name="Saito R."/>
            <person name="Saitoh H."/>
            <person name="Sakai C."/>
            <person name="Sakai K."/>
            <person name="Sakazume N."/>
            <person name="Sano H."/>
            <person name="Sasaki D."/>
            <person name="Shibata K."/>
            <person name="Shinagawa A."/>
            <person name="Shiraki T."/>
            <person name="Sogabe Y."/>
            <person name="Tagami M."/>
            <person name="Tagawa A."/>
            <person name="Takahashi F."/>
            <person name="Takaku-Akahira S."/>
            <person name="Takeda Y."/>
            <person name="Tanaka T."/>
            <person name="Tomaru A."/>
            <person name="Toya T."/>
            <person name="Yasunishi A."/>
            <person name="Muramatsu M."/>
            <person name="Hayashizaki Y."/>
        </authorList>
    </citation>
    <scope>NUCLEOTIDE SEQUENCE</scope>
    <source>
        <strain evidence="2">C57BL/6J</strain>
        <tissue evidence="2">Heart</tissue>
    </source>
</reference>
<evidence type="ECO:0000313" key="3">
    <source>
        <dbReference type="MGI" id="MGI:2444203"/>
    </source>
</evidence>
<sequence>MTPGPRPARHQDDSGLADPAPHGRTVSPVAYLREPGSAGSRRAAAAVVERTRWLRSHSACPQPGGRGPGEAPHRCTSAPRLRARAPKLGQLARPRACGEQQRSLPASSPLGSNSRHPRWRHQHPRRRRSQAIPGELALRSTLVSTTCGAAGLTASARAPGLGSPLKTRLGDLSLEPGMWPRLRGRGLAVLRPPFRG</sequence>
<reference evidence="2" key="2">
    <citation type="journal article" date="2000" name="Genome Res.">
        <title>Normalization and subtraction of cap-trapper-selected cDNAs to prepare full-length cDNA libraries for rapid discovery of new genes.</title>
        <authorList>
            <person name="Carninci P."/>
            <person name="Shibata Y."/>
            <person name="Hayatsu N."/>
            <person name="Sugahara Y."/>
            <person name="Shibata K."/>
            <person name="Itoh M."/>
            <person name="Konno H."/>
            <person name="Okazaki Y."/>
            <person name="Muramatsu M."/>
            <person name="Hayashizaki Y."/>
        </authorList>
    </citation>
    <scope>NUCLEOTIDE SEQUENCE</scope>
    <source>
        <strain evidence="2">C57BL/6J</strain>
        <tissue evidence="2">Heart</tissue>
    </source>
</reference>
<feature type="compositionally biased region" description="Low complexity" evidence="1">
    <location>
        <begin position="36"/>
        <end position="48"/>
    </location>
</feature>
<reference evidence="2" key="3">
    <citation type="journal article" date="2000" name="Genome Res.">
        <title>RIKEN integrated sequence analysis (RISA) system--384-format sequencing pipeline with 384 multicapillary sequencer.</title>
        <authorList>
            <person name="Shibata K."/>
            <person name="Itoh M."/>
            <person name="Aizawa K."/>
            <person name="Nagaoka S."/>
            <person name="Sasaki N."/>
            <person name="Carninci P."/>
            <person name="Konno H."/>
            <person name="Akiyama J."/>
            <person name="Nishi K."/>
            <person name="Kitsunai T."/>
            <person name="Tashiro H."/>
            <person name="Itoh M."/>
            <person name="Sumi N."/>
            <person name="Ishii Y."/>
            <person name="Nakamura S."/>
            <person name="Hazama M."/>
            <person name="Nishine T."/>
            <person name="Harada A."/>
            <person name="Yamamoto R."/>
            <person name="Matsumoto H."/>
            <person name="Sakaguchi S."/>
            <person name="Ikegami T."/>
            <person name="Kashiwagi K."/>
            <person name="Fujiwake S."/>
            <person name="Inoue K."/>
            <person name="Togawa Y."/>
            <person name="Izawa M."/>
            <person name="Ohara E."/>
            <person name="Watahiki M."/>
            <person name="Yoneda Y."/>
            <person name="Ishikawa T."/>
            <person name="Ozawa K."/>
            <person name="Tanaka T."/>
            <person name="Matsuura S."/>
            <person name="Kawai J."/>
            <person name="Okazaki Y."/>
            <person name="Muramatsu M."/>
            <person name="Inoue Y."/>
            <person name="Kira A."/>
            <person name="Hayashizaki Y."/>
        </authorList>
    </citation>
    <scope>NUCLEOTIDE SEQUENCE</scope>
    <source>
        <strain evidence="2">C57BL/6J</strain>
        <tissue evidence="2">Heart</tissue>
    </source>
</reference>
<dbReference type="AGR" id="MGI:2444203"/>
<organism evidence="2">
    <name type="scientific">Mus musculus</name>
    <name type="common">Mouse</name>
    <dbReference type="NCBI Taxonomy" id="10090"/>
    <lineage>
        <taxon>Eukaryota</taxon>
        <taxon>Metazoa</taxon>
        <taxon>Chordata</taxon>
        <taxon>Craniata</taxon>
        <taxon>Vertebrata</taxon>
        <taxon>Euteleostomi</taxon>
        <taxon>Mammalia</taxon>
        <taxon>Eutheria</taxon>
        <taxon>Euarchontoglires</taxon>
        <taxon>Glires</taxon>
        <taxon>Rodentia</taxon>
        <taxon>Myomorpha</taxon>
        <taxon>Muroidea</taxon>
        <taxon>Muridae</taxon>
        <taxon>Murinae</taxon>
        <taxon>Mus</taxon>
        <taxon>Mus</taxon>
    </lineage>
</organism>